<sequence length="310" mass="34237">MTAAKPLAPPRRSSRQIRRNPSHRGDWRLALILILPASLGFLVFALYPLIRGIYLSFTDFHILTPPVWSGIANYQQLLSDGVFWNSLGVTVYFVALSVIFGLAISLVTAVILHRLTKSNLIRGLVLLPFLISGVVAALVWQWMLDPGLGIVNAVIKALTGHTILFLGSSEWVIPSLAFIGIWKAMGYNAILIFAGLQTIPGEIYEAGRIDGAGEIRMFTRLTLPLLRPIMAMVIILTVISSFQVFDLVAVTSKGGPANSSNVLPLYIYEKGFSEFDFGYALTMSMALFVMLLLITFFQMRLLRANETDTN</sequence>
<dbReference type="Proteomes" id="UP000474967">
    <property type="component" value="Unassembled WGS sequence"/>
</dbReference>
<dbReference type="Gene3D" id="1.10.3720.10">
    <property type="entry name" value="MetI-like"/>
    <property type="match status" value="1"/>
</dbReference>
<feature type="transmembrane region" description="Helical" evidence="7">
    <location>
        <begin position="163"/>
        <end position="182"/>
    </location>
</feature>
<keyword evidence="3" id="KW-1003">Cell membrane</keyword>
<organism evidence="10 11">
    <name type="scientific">Leifsonia tongyongensis</name>
    <dbReference type="NCBI Taxonomy" id="1268043"/>
    <lineage>
        <taxon>Bacteria</taxon>
        <taxon>Bacillati</taxon>
        <taxon>Actinomycetota</taxon>
        <taxon>Actinomycetes</taxon>
        <taxon>Micrococcales</taxon>
        <taxon>Microbacteriaceae</taxon>
        <taxon>Leifsonia</taxon>
    </lineage>
</organism>
<dbReference type="RefSeq" id="WP_163289092.1">
    <property type="nucleotide sequence ID" value="NZ_JAAGWY010000001.1"/>
</dbReference>
<dbReference type="EMBL" id="JAAGWY010000001">
    <property type="protein sequence ID" value="NEN05303.1"/>
    <property type="molecule type" value="Genomic_DNA"/>
</dbReference>
<evidence type="ECO:0000256" key="2">
    <source>
        <dbReference type="ARBA" id="ARBA00022448"/>
    </source>
</evidence>
<feature type="transmembrane region" description="Helical" evidence="7">
    <location>
        <begin position="124"/>
        <end position="143"/>
    </location>
</feature>
<evidence type="ECO:0000256" key="1">
    <source>
        <dbReference type="ARBA" id="ARBA00004651"/>
    </source>
</evidence>
<dbReference type="PROSITE" id="PS50928">
    <property type="entry name" value="ABC_TM1"/>
    <property type="match status" value="1"/>
</dbReference>
<feature type="transmembrane region" description="Helical" evidence="7">
    <location>
        <begin position="89"/>
        <end position="112"/>
    </location>
</feature>
<evidence type="ECO:0000256" key="7">
    <source>
        <dbReference type="RuleBase" id="RU363032"/>
    </source>
</evidence>
<feature type="transmembrane region" description="Helical" evidence="7">
    <location>
        <begin position="277"/>
        <end position="297"/>
    </location>
</feature>
<feature type="domain" description="ABC transmembrane type-1" evidence="9">
    <location>
        <begin position="83"/>
        <end position="298"/>
    </location>
</feature>
<reference evidence="10 11" key="1">
    <citation type="journal article" date="2014" name="J. Microbiol.">
        <title>Diaminobutyricibacter tongyongensis gen. nov., sp. nov. and Homoserinibacter gongjuensis gen. nov., sp. nov. belong to the family Microbacteriaceae.</title>
        <authorList>
            <person name="Kim S.J."/>
            <person name="Ahn J.H."/>
            <person name="Weon H.Y."/>
            <person name="Hamada M."/>
            <person name="Suzuki K."/>
            <person name="Kwon S.W."/>
        </authorList>
    </citation>
    <scope>NUCLEOTIDE SEQUENCE [LARGE SCALE GENOMIC DNA]</scope>
    <source>
        <strain evidence="10 11">NBRC 108724</strain>
    </source>
</reference>
<feature type="region of interest" description="Disordered" evidence="8">
    <location>
        <begin position="1"/>
        <end position="20"/>
    </location>
</feature>
<evidence type="ECO:0000256" key="8">
    <source>
        <dbReference type="SAM" id="MobiDB-lite"/>
    </source>
</evidence>
<accession>A0A6L9XVA2</accession>
<keyword evidence="5 7" id="KW-1133">Transmembrane helix</keyword>
<feature type="transmembrane region" description="Helical" evidence="7">
    <location>
        <begin position="29"/>
        <end position="50"/>
    </location>
</feature>
<dbReference type="InterPro" id="IPR000515">
    <property type="entry name" value="MetI-like"/>
</dbReference>
<keyword evidence="6 7" id="KW-0472">Membrane</keyword>
<dbReference type="InterPro" id="IPR051393">
    <property type="entry name" value="ABC_transporter_permease"/>
</dbReference>
<evidence type="ECO:0000256" key="5">
    <source>
        <dbReference type="ARBA" id="ARBA00022989"/>
    </source>
</evidence>
<evidence type="ECO:0000256" key="6">
    <source>
        <dbReference type="ARBA" id="ARBA00023136"/>
    </source>
</evidence>
<evidence type="ECO:0000259" key="9">
    <source>
        <dbReference type="PROSITE" id="PS50928"/>
    </source>
</evidence>
<protein>
    <submittedName>
        <fullName evidence="10">Sugar ABC transporter permease</fullName>
    </submittedName>
</protein>
<dbReference type="PANTHER" id="PTHR30193:SF41">
    <property type="entry name" value="DIACETYLCHITOBIOSE UPTAKE SYSTEM PERMEASE PROTEIN NGCF"/>
    <property type="match status" value="1"/>
</dbReference>
<dbReference type="SUPFAM" id="SSF161098">
    <property type="entry name" value="MetI-like"/>
    <property type="match status" value="1"/>
</dbReference>
<keyword evidence="11" id="KW-1185">Reference proteome</keyword>
<evidence type="ECO:0000313" key="10">
    <source>
        <dbReference type="EMBL" id="NEN05303.1"/>
    </source>
</evidence>
<feature type="transmembrane region" description="Helical" evidence="7">
    <location>
        <begin position="225"/>
        <end position="245"/>
    </location>
</feature>
<gene>
    <name evidence="10" type="ORF">G3T36_05410</name>
</gene>
<keyword evidence="4 7" id="KW-0812">Transmembrane</keyword>
<dbReference type="GO" id="GO:0055085">
    <property type="term" value="P:transmembrane transport"/>
    <property type="evidence" value="ECO:0007669"/>
    <property type="project" value="InterPro"/>
</dbReference>
<evidence type="ECO:0000313" key="11">
    <source>
        <dbReference type="Proteomes" id="UP000474967"/>
    </source>
</evidence>
<proteinExistence type="inferred from homology"/>
<dbReference type="InterPro" id="IPR035906">
    <property type="entry name" value="MetI-like_sf"/>
</dbReference>
<dbReference type="CDD" id="cd06261">
    <property type="entry name" value="TM_PBP2"/>
    <property type="match status" value="1"/>
</dbReference>
<comment type="subcellular location">
    <subcellularLocation>
        <location evidence="1 7">Cell membrane</location>
        <topology evidence="1 7">Multi-pass membrane protein</topology>
    </subcellularLocation>
</comment>
<dbReference type="AlphaFoldDB" id="A0A6L9XVA2"/>
<evidence type="ECO:0000256" key="3">
    <source>
        <dbReference type="ARBA" id="ARBA00022475"/>
    </source>
</evidence>
<comment type="similarity">
    <text evidence="7">Belongs to the binding-protein-dependent transport system permease family.</text>
</comment>
<dbReference type="GO" id="GO:0005886">
    <property type="term" value="C:plasma membrane"/>
    <property type="evidence" value="ECO:0007669"/>
    <property type="project" value="UniProtKB-SubCell"/>
</dbReference>
<comment type="caution">
    <text evidence="10">The sequence shown here is derived from an EMBL/GenBank/DDBJ whole genome shotgun (WGS) entry which is preliminary data.</text>
</comment>
<evidence type="ECO:0000256" key="4">
    <source>
        <dbReference type="ARBA" id="ARBA00022692"/>
    </source>
</evidence>
<name>A0A6L9XVA2_9MICO</name>
<dbReference type="PANTHER" id="PTHR30193">
    <property type="entry name" value="ABC TRANSPORTER PERMEASE PROTEIN"/>
    <property type="match status" value="1"/>
</dbReference>
<keyword evidence="2 7" id="KW-0813">Transport</keyword>
<dbReference type="Pfam" id="PF00528">
    <property type="entry name" value="BPD_transp_1"/>
    <property type="match status" value="1"/>
</dbReference>